<dbReference type="InterPro" id="IPR009056">
    <property type="entry name" value="Cyt_c-like_dom"/>
</dbReference>
<keyword evidence="1" id="KW-0813">Transport</keyword>
<keyword evidence="3 6" id="KW-0479">Metal-binding</keyword>
<dbReference type="InterPro" id="IPR002324">
    <property type="entry name" value="Cyt_c_ID"/>
</dbReference>
<sequence>MKNTIFPRLPLILFFLVFNLSCEHKVEYDRPIDTWVFRSVMDKQPRMLTVALNKDLYTCYNLQSGNLYKVWKGGVNYEGAVYTTAHGIQPTSFGFSYVQDDSQQTQWRIKGPDGVEIPEINYLGYSFINGQVGINIELISKTGKSVKIREIPEYDLEEGRSGLVRTFTLLEGSSNDLVPLLHYNTDNELVYKEVLKGGERVENNNGLLLSKNTLVKTYFNPVPEDWTPTVADDLGMISVGKKIVEGSDCSACHLQKENLVGPAYDSIAKRYPFNWASVDALADKVRLGGTGNWGTTAMSAHPDISRSEAQNMAYYILSLDGEPEPEERVVDIALNTPDIAFALDNEDRRGADKKVKQTGAAVSLYLVNDSGDLYEDLTKSTLPILNGIAPAIHLPTSGVLGEINEHFYMEFKGFIKSYERVNKTFRLISDDGSVLKLNGSEIIDNRGDHGAEAVNASAVLEKGWNEFLLQFHQGGGGYGLSLQWSDDGEQFTVVPDSVFYHDTSAFRKLLPYVSKKASTVPGDQMPLNAVHPSFDMFQAKPSEFHPRIGGIDFIDKEKMVICTWDASGSVYILKNYNTEDPESIEVKQIAKGLAEPLGIKMVDGELYVLQKQELTKLIDTDGDEVIDEYQKVCDSWNVTSHYHEFAFGLVYKEGSFYATLATDLGSEFKEVKDRGKVVRISKDGSEVEVIAEGFRTPNGISEGPDGALYVADNQGNWIPTSKIVRVEKGKFYGFKHADWERVKDYKEDPPLVWLPHGEISNSPSQPAILNIGPYKDQMIHGDVTHGGIKRVFIDEVDGVKQGAVFRFIQGLDAGINRTVWGPDGNLYAGGVGSGGNWRHEGRLWYALHRFKYNEKSTFEMLAVRAQSNGMEIEFTEPIATDALVDTEAFEVEQFYYEATEDYGGPKLGVEGLKIKSVHLGADRKKVFLEIDGIKENKVVYIHITKPLKDEKNQQLWSTEAWYTMTKKPVDGPGNKNP</sequence>
<evidence type="ECO:0000256" key="3">
    <source>
        <dbReference type="ARBA" id="ARBA00022723"/>
    </source>
</evidence>
<gene>
    <name evidence="9" type="ORF">SAMN03080594_101382</name>
</gene>
<dbReference type="InterPro" id="IPR037524">
    <property type="entry name" value="PA14/GLEYA"/>
</dbReference>
<dbReference type="PANTHER" id="PTHR33546">
    <property type="entry name" value="LARGE, MULTIFUNCTIONAL SECRETED PROTEIN-RELATED"/>
    <property type="match status" value="1"/>
</dbReference>
<dbReference type="GO" id="GO:0009055">
    <property type="term" value="F:electron transfer activity"/>
    <property type="evidence" value="ECO:0007669"/>
    <property type="project" value="InterPro"/>
</dbReference>
<feature type="binding site" description="covalent" evidence="6">
    <location>
        <position position="249"/>
    </location>
    <ligand>
        <name>heme c</name>
        <dbReference type="ChEBI" id="CHEBI:61717"/>
    </ligand>
</feature>
<dbReference type="Pfam" id="PF07691">
    <property type="entry name" value="PA14"/>
    <property type="match status" value="1"/>
</dbReference>
<dbReference type="Proteomes" id="UP000184406">
    <property type="component" value="Unassembled WGS sequence"/>
</dbReference>
<dbReference type="Gene3D" id="1.10.760.10">
    <property type="entry name" value="Cytochrome c-like domain"/>
    <property type="match status" value="1"/>
</dbReference>
<dbReference type="Gene3D" id="2.120.10.30">
    <property type="entry name" value="TolB, C-terminal domain"/>
    <property type="match status" value="1"/>
</dbReference>
<proteinExistence type="predicted"/>
<name>A0A1M4TUD9_9FLAO</name>
<keyword evidence="2 6" id="KW-0349">Heme</keyword>
<dbReference type="GO" id="GO:0020037">
    <property type="term" value="F:heme binding"/>
    <property type="evidence" value="ECO:0007669"/>
    <property type="project" value="InterPro"/>
</dbReference>
<evidence type="ECO:0000259" key="7">
    <source>
        <dbReference type="PROSITE" id="PS51007"/>
    </source>
</evidence>
<keyword evidence="5 6" id="KW-0408">Iron</keyword>
<dbReference type="RefSeq" id="WP_143153106.1">
    <property type="nucleotide sequence ID" value="NZ_FQUX01000001.1"/>
</dbReference>
<evidence type="ECO:0000256" key="2">
    <source>
        <dbReference type="ARBA" id="ARBA00022617"/>
    </source>
</evidence>
<comment type="PTM">
    <text evidence="6">Binds 1 heme c group covalently per subunit.</text>
</comment>
<dbReference type="Pfam" id="PF00034">
    <property type="entry name" value="Cytochrom_C"/>
    <property type="match status" value="1"/>
</dbReference>
<organism evidence="9 10">
    <name type="scientific">Arenibacter palladensis</name>
    <dbReference type="NCBI Taxonomy" id="237373"/>
    <lineage>
        <taxon>Bacteria</taxon>
        <taxon>Pseudomonadati</taxon>
        <taxon>Bacteroidota</taxon>
        <taxon>Flavobacteriia</taxon>
        <taxon>Flavobacteriales</taxon>
        <taxon>Flavobacteriaceae</taxon>
        <taxon>Arenibacter</taxon>
    </lineage>
</organism>
<protein>
    <submittedName>
        <fullName evidence="9">Cytochrome c</fullName>
    </submittedName>
</protein>
<evidence type="ECO:0000259" key="8">
    <source>
        <dbReference type="PROSITE" id="PS51820"/>
    </source>
</evidence>
<dbReference type="SUPFAM" id="SSF46626">
    <property type="entry name" value="Cytochrome c"/>
    <property type="match status" value="1"/>
</dbReference>
<feature type="binding site" description="covalent" evidence="6">
    <location>
        <position position="253"/>
    </location>
    <ligand>
        <name>heme c</name>
        <dbReference type="ChEBI" id="CHEBI:61717"/>
    </ligand>
</feature>
<dbReference type="PRINTS" id="PR00606">
    <property type="entry name" value="CYTCHROMECID"/>
</dbReference>
<dbReference type="InterPro" id="IPR011658">
    <property type="entry name" value="PA14_dom"/>
</dbReference>
<reference evidence="10" key="1">
    <citation type="submission" date="2016-11" db="EMBL/GenBank/DDBJ databases">
        <authorList>
            <person name="Varghese N."/>
            <person name="Submissions S."/>
        </authorList>
    </citation>
    <scope>NUCLEOTIDE SEQUENCE [LARGE SCALE GENOMIC DNA]</scope>
    <source>
        <strain evidence="10">DSM 17539</strain>
    </source>
</reference>
<dbReference type="PANTHER" id="PTHR33546:SF1">
    <property type="entry name" value="LARGE, MULTIFUNCTIONAL SECRETED PROTEIN"/>
    <property type="match status" value="1"/>
</dbReference>
<evidence type="ECO:0000313" key="10">
    <source>
        <dbReference type="Proteomes" id="UP000184406"/>
    </source>
</evidence>
<dbReference type="PROSITE" id="PS51007">
    <property type="entry name" value="CYTC"/>
    <property type="match status" value="1"/>
</dbReference>
<dbReference type="GO" id="GO:0005506">
    <property type="term" value="F:iron ion binding"/>
    <property type="evidence" value="ECO:0007669"/>
    <property type="project" value="InterPro"/>
</dbReference>
<dbReference type="AlphaFoldDB" id="A0A1M4TUD9"/>
<dbReference type="InterPro" id="IPR036909">
    <property type="entry name" value="Cyt_c-like_dom_sf"/>
</dbReference>
<accession>A0A1M4TUD9</accession>
<dbReference type="SUPFAM" id="SSF50952">
    <property type="entry name" value="Soluble quinoprotein glucose dehydrogenase"/>
    <property type="match status" value="1"/>
</dbReference>
<feature type="domain" description="Cytochrome c" evidence="7">
    <location>
        <begin position="235"/>
        <end position="320"/>
    </location>
</feature>
<keyword evidence="4" id="KW-0249">Electron transport</keyword>
<dbReference type="InterPro" id="IPR011042">
    <property type="entry name" value="6-blade_b-propeller_TolB-like"/>
</dbReference>
<dbReference type="EMBL" id="FQUX01000001">
    <property type="protein sequence ID" value="SHE48099.1"/>
    <property type="molecule type" value="Genomic_DNA"/>
</dbReference>
<evidence type="ECO:0000313" key="9">
    <source>
        <dbReference type="EMBL" id="SHE48099.1"/>
    </source>
</evidence>
<evidence type="ECO:0000256" key="6">
    <source>
        <dbReference type="PIRSR" id="PIRSR602324-1"/>
    </source>
</evidence>
<evidence type="ECO:0000256" key="5">
    <source>
        <dbReference type="ARBA" id="ARBA00023004"/>
    </source>
</evidence>
<feature type="domain" description="PA14" evidence="8">
    <location>
        <begin position="355"/>
        <end position="498"/>
    </location>
</feature>
<evidence type="ECO:0000256" key="1">
    <source>
        <dbReference type="ARBA" id="ARBA00022448"/>
    </source>
</evidence>
<dbReference type="SUPFAM" id="SSF56988">
    <property type="entry name" value="Anthrax protective antigen"/>
    <property type="match status" value="1"/>
</dbReference>
<dbReference type="PROSITE" id="PS51820">
    <property type="entry name" value="PA14"/>
    <property type="match status" value="1"/>
</dbReference>
<dbReference type="InterPro" id="IPR011041">
    <property type="entry name" value="Quinoprot_gluc/sorb_DH_b-prop"/>
</dbReference>
<dbReference type="Gene3D" id="3.90.182.10">
    <property type="entry name" value="Toxin - Anthrax Protective Antigen,domain 1"/>
    <property type="match status" value="1"/>
</dbReference>
<feature type="binding site" description="covalent" evidence="6">
    <location>
        <position position="298"/>
    </location>
    <ligand>
        <name>heme c</name>
        <dbReference type="ChEBI" id="CHEBI:61717"/>
    </ligand>
</feature>
<dbReference type="OrthoDB" id="9814063at2"/>
<keyword evidence="10" id="KW-1185">Reference proteome</keyword>
<evidence type="ECO:0000256" key="4">
    <source>
        <dbReference type="ARBA" id="ARBA00022982"/>
    </source>
</evidence>